<feature type="domain" description="Low molecular weight protein antigen 6 PH" evidence="2">
    <location>
        <begin position="77"/>
        <end position="138"/>
    </location>
</feature>
<dbReference type="Pfam" id="PF10756">
    <property type="entry name" value="bPH_6"/>
    <property type="match status" value="1"/>
</dbReference>
<evidence type="ECO:0000313" key="3">
    <source>
        <dbReference type="EMBL" id="WWF04810.1"/>
    </source>
</evidence>
<dbReference type="Proteomes" id="UP001381003">
    <property type="component" value="Chromosome"/>
</dbReference>
<dbReference type="RefSeq" id="WP_169701842.1">
    <property type="nucleotide sequence ID" value="NZ_CP104874.1"/>
</dbReference>
<keyword evidence="4" id="KW-1185">Reference proteome</keyword>
<feature type="transmembrane region" description="Helical" evidence="1">
    <location>
        <begin position="48"/>
        <end position="66"/>
    </location>
</feature>
<reference evidence="3 4" key="1">
    <citation type="submission" date="2022-09" db="EMBL/GenBank/DDBJ databases">
        <title>Complete genome sequence of Janibacter terrae strain COS04-44, PCL-degrading bacteria isolated from oil spilled coast.</title>
        <authorList>
            <person name="Park H."/>
            <person name="Kim J.Y."/>
            <person name="An S.H."/>
            <person name="Lee C.M."/>
            <person name="Weon H.-Y."/>
        </authorList>
    </citation>
    <scope>NUCLEOTIDE SEQUENCE [LARGE SCALE GENOMIC DNA]</scope>
    <source>
        <strain evidence="3 4">COS04-44</strain>
    </source>
</reference>
<dbReference type="EMBL" id="CP104874">
    <property type="protein sequence ID" value="WWF04810.1"/>
    <property type="molecule type" value="Genomic_DNA"/>
</dbReference>
<evidence type="ECO:0000259" key="2">
    <source>
        <dbReference type="Pfam" id="PF10756"/>
    </source>
</evidence>
<keyword evidence="1" id="KW-0812">Transmembrane</keyword>
<protein>
    <submittedName>
        <fullName evidence="3">PH domain-containing protein</fullName>
    </submittedName>
</protein>
<keyword evidence="1" id="KW-1133">Transmembrane helix</keyword>
<sequence length="144" mass="15469">MPAVTVPDRASAAPFRPVRGRWVSAVIAVVILLGSVVLAATLPERFGVMDRLTCAGIGVAVAAFLSRFATLHARPRAEGLLIRNLGPGEVVPWEDMLAIRFSQGMPWPRIDLADGTDVAVMAIQRSDGERSVEEAQRLADLIGR</sequence>
<evidence type="ECO:0000313" key="4">
    <source>
        <dbReference type="Proteomes" id="UP001381003"/>
    </source>
</evidence>
<evidence type="ECO:0000256" key="1">
    <source>
        <dbReference type="SAM" id="Phobius"/>
    </source>
</evidence>
<gene>
    <name evidence="3" type="ORF">N5P18_14205</name>
</gene>
<keyword evidence="1" id="KW-0472">Membrane</keyword>
<dbReference type="InterPro" id="IPR019692">
    <property type="entry name" value="CFP-6_PH"/>
</dbReference>
<feature type="transmembrane region" description="Helical" evidence="1">
    <location>
        <begin position="22"/>
        <end position="42"/>
    </location>
</feature>
<proteinExistence type="predicted"/>
<organism evidence="3 4">
    <name type="scientific">Janibacter terrae</name>
    <dbReference type="NCBI Taxonomy" id="103817"/>
    <lineage>
        <taxon>Bacteria</taxon>
        <taxon>Bacillati</taxon>
        <taxon>Actinomycetota</taxon>
        <taxon>Actinomycetes</taxon>
        <taxon>Micrococcales</taxon>
        <taxon>Intrasporangiaceae</taxon>
        <taxon>Janibacter</taxon>
    </lineage>
</organism>
<accession>A0ABZ2FER0</accession>
<name>A0ABZ2FER0_9MICO</name>